<dbReference type="Gene3D" id="1.10.1420.10">
    <property type="match status" value="2"/>
</dbReference>
<dbReference type="InterPro" id="IPR007860">
    <property type="entry name" value="DNA_mmatch_repair_MutS_con_dom"/>
</dbReference>
<dbReference type="HAMAP" id="MF_00096">
    <property type="entry name" value="MutS"/>
    <property type="match status" value="1"/>
</dbReference>
<dbReference type="SMART" id="SM00534">
    <property type="entry name" value="MUTSac"/>
    <property type="match status" value="1"/>
</dbReference>
<accession>A0A381ZB40</accession>
<evidence type="ECO:0000256" key="5">
    <source>
        <dbReference type="ARBA" id="ARBA00023125"/>
    </source>
</evidence>
<keyword evidence="5" id="KW-0238">DNA-binding</keyword>
<keyword evidence="6" id="KW-0234">DNA repair</keyword>
<dbReference type="Pfam" id="PF05190">
    <property type="entry name" value="MutS_IV"/>
    <property type="match status" value="1"/>
</dbReference>
<dbReference type="GO" id="GO:0005524">
    <property type="term" value="F:ATP binding"/>
    <property type="evidence" value="ECO:0007669"/>
    <property type="project" value="UniProtKB-KW"/>
</dbReference>
<name>A0A381ZB40_9ZZZZ</name>
<dbReference type="Pfam" id="PF00488">
    <property type="entry name" value="MutS_V"/>
    <property type="match status" value="1"/>
</dbReference>
<evidence type="ECO:0000256" key="1">
    <source>
        <dbReference type="ARBA" id="ARBA00006271"/>
    </source>
</evidence>
<dbReference type="Gene3D" id="3.30.420.110">
    <property type="entry name" value="MutS, connector domain"/>
    <property type="match status" value="1"/>
</dbReference>
<dbReference type="SUPFAM" id="SSF52540">
    <property type="entry name" value="P-loop containing nucleoside triphosphate hydrolases"/>
    <property type="match status" value="1"/>
</dbReference>
<dbReference type="InterPro" id="IPR045076">
    <property type="entry name" value="MutS"/>
</dbReference>
<dbReference type="SMART" id="SM00533">
    <property type="entry name" value="MUTSd"/>
    <property type="match status" value="1"/>
</dbReference>
<evidence type="ECO:0000256" key="2">
    <source>
        <dbReference type="ARBA" id="ARBA00022741"/>
    </source>
</evidence>
<dbReference type="Pfam" id="PF05192">
    <property type="entry name" value="MutS_III"/>
    <property type="match status" value="1"/>
</dbReference>
<dbReference type="EMBL" id="UINC01020542">
    <property type="protein sequence ID" value="SVA86161.1"/>
    <property type="molecule type" value="Genomic_DNA"/>
</dbReference>
<dbReference type="PIRSF" id="PIRSF037677">
    <property type="entry name" value="DNA_mis_repair_Msh6"/>
    <property type="match status" value="1"/>
</dbReference>
<evidence type="ECO:0000256" key="4">
    <source>
        <dbReference type="ARBA" id="ARBA00022840"/>
    </source>
</evidence>
<dbReference type="NCBIfam" id="NF003810">
    <property type="entry name" value="PRK05399.1"/>
    <property type="match status" value="1"/>
</dbReference>
<dbReference type="InterPro" id="IPR017261">
    <property type="entry name" value="DNA_mismatch_repair_MutS/MSH"/>
</dbReference>
<dbReference type="Pfam" id="PF05188">
    <property type="entry name" value="MutS_II"/>
    <property type="match status" value="1"/>
</dbReference>
<dbReference type="PANTHER" id="PTHR11361">
    <property type="entry name" value="DNA MISMATCH REPAIR PROTEIN MUTS FAMILY MEMBER"/>
    <property type="match status" value="1"/>
</dbReference>
<dbReference type="CDD" id="cd03284">
    <property type="entry name" value="ABC_MutS1"/>
    <property type="match status" value="1"/>
</dbReference>
<keyword evidence="3" id="KW-0227">DNA damage</keyword>
<feature type="domain" description="DNA mismatch repair proteins mutS family" evidence="7">
    <location>
        <begin position="686"/>
        <end position="702"/>
    </location>
</feature>
<dbReference type="InterPro" id="IPR036187">
    <property type="entry name" value="DNA_mismatch_repair_MutS_sf"/>
</dbReference>
<dbReference type="InterPro" id="IPR005748">
    <property type="entry name" value="DNA_mismatch_repair_MutS"/>
</dbReference>
<dbReference type="Pfam" id="PF01624">
    <property type="entry name" value="MutS_I"/>
    <property type="match status" value="1"/>
</dbReference>
<sequence length="858" mass="95361">MTTPARKQYLRIKSDHKDEILLFRMGDFYETFDEDAQIISRELEIALTSREMGKGQKVPLAGIPYHALEVYLTRLINRGFRVAICEQTSDPSISKGIVDREVVRIVTPGTVIEDSLLQQSSNSFLMAVVVRGEEAGISVVDITTSDFLTTQLKSDRIESEIARLSPKEVLLGSDWSDNVTLYNASVATVIDMSNFDPINSVTKVKDFFGVASLESFGCDHLPLAIQAAGAILEYLKDHQKDALLGITNLQTYSVNEFMVLDRQTRRNLELFLAGRWDTSESSLFSILDRTSTPMGGRLLQTWIGKPLLNVSEIEMRQEAVSWFFESGTRRQNTIQILKNISDLERLSTKVVTGRATPRDLIGIAKSISTIPDLIDLLATGDDTHKIQFVRNIFGNHSELLATLSSALNDDPPTTTGDGNAIRTGYSKKLDQLKGELVTSQKQMASLESDEREKTGIKTLKVGFNRVFGYYIEVSRSHVDSVPEHYIRKQTLVGGERYITPRMKELEAQILTTRDRISFMESEVFSKICEVVSLEVSTLKKSAEALALVDVFNSFAIVAQHENYTKPALNRSGRIHIEEGRHPVVENITTKSMFISNDTDLNLEESQIIILTGPNMSGKSTYLRQVGLITLMAQIGSYVPAKSAEIGVVDRIFTRVGLQDDLTAGQSTFMVEMVETASILNQATPHSLIILDEIGRGTSTYDGLAIARSVAEYVHNNSSLGCKTLFATHYHEMTSLSGELSRAKNYHVSVTEDNGDVVFLRRIVEGGADRSYGVHVARLAGIPPSIVNRAWEILRELEEYQGSVKLSATGNTVEGVQLSFLNKPTQLVDEIKDIEISNMTPLEAITKLYELQNKAGQNY</sequence>
<dbReference type="PANTHER" id="PTHR11361:SF34">
    <property type="entry name" value="DNA MISMATCH REPAIR PROTEIN MSH1, MITOCHONDRIAL"/>
    <property type="match status" value="1"/>
</dbReference>
<dbReference type="NCBIfam" id="TIGR01070">
    <property type="entry name" value="mutS1"/>
    <property type="match status" value="1"/>
</dbReference>
<keyword evidence="2" id="KW-0547">Nucleotide-binding</keyword>
<dbReference type="PROSITE" id="PS00486">
    <property type="entry name" value="DNA_MISMATCH_REPAIR_2"/>
    <property type="match status" value="1"/>
</dbReference>
<gene>
    <name evidence="8" type="ORF">METZ01_LOCUS139015</name>
</gene>
<evidence type="ECO:0000259" key="7">
    <source>
        <dbReference type="PROSITE" id="PS00486"/>
    </source>
</evidence>
<dbReference type="GO" id="GO:0005829">
    <property type="term" value="C:cytosol"/>
    <property type="evidence" value="ECO:0007669"/>
    <property type="project" value="TreeGrafter"/>
</dbReference>
<dbReference type="GO" id="GO:0140664">
    <property type="term" value="F:ATP-dependent DNA damage sensor activity"/>
    <property type="evidence" value="ECO:0007669"/>
    <property type="project" value="InterPro"/>
</dbReference>
<protein>
    <recommendedName>
        <fullName evidence="7">DNA mismatch repair proteins mutS family domain-containing protein</fullName>
    </recommendedName>
</protein>
<dbReference type="GO" id="GO:0030983">
    <property type="term" value="F:mismatched DNA binding"/>
    <property type="evidence" value="ECO:0007669"/>
    <property type="project" value="InterPro"/>
</dbReference>
<dbReference type="InterPro" id="IPR000432">
    <property type="entry name" value="DNA_mismatch_repair_MutS_C"/>
</dbReference>
<dbReference type="InterPro" id="IPR016151">
    <property type="entry name" value="DNA_mismatch_repair_MutS_N"/>
</dbReference>
<comment type="similarity">
    <text evidence="1">Belongs to the DNA mismatch repair MutS family.</text>
</comment>
<dbReference type="InterPro" id="IPR007695">
    <property type="entry name" value="DNA_mismatch_repair_MutS-lik_N"/>
</dbReference>
<dbReference type="Gene3D" id="3.40.1170.10">
    <property type="entry name" value="DNA repair protein MutS, domain I"/>
    <property type="match status" value="1"/>
</dbReference>
<dbReference type="InterPro" id="IPR007696">
    <property type="entry name" value="DNA_mismatch_repair_MutS_core"/>
</dbReference>
<organism evidence="8">
    <name type="scientific">marine metagenome</name>
    <dbReference type="NCBI Taxonomy" id="408172"/>
    <lineage>
        <taxon>unclassified sequences</taxon>
        <taxon>metagenomes</taxon>
        <taxon>ecological metagenomes</taxon>
    </lineage>
</organism>
<evidence type="ECO:0000256" key="3">
    <source>
        <dbReference type="ARBA" id="ARBA00022763"/>
    </source>
</evidence>
<dbReference type="SUPFAM" id="SSF48334">
    <property type="entry name" value="DNA repair protein MutS, domain III"/>
    <property type="match status" value="1"/>
</dbReference>
<dbReference type="AlphaFoldDB" id="A0A381ZB40"/>
<proteinExistence type="inferred from homology"/>
<dbReference type="Gene3D" id="3.40.50.300">
    <property type="entry name" value="P-loop containing nucleotide triphosphate hydrolases"/>
    <property type="match status" value="1"/>
</dbReference>
<keyword evidence="4" id="KW-0067">ATP-binding</keyword>
<dbReference type="InterPro" id="IPR007861">
    <property type="entry name" value="DNA_mismatch_repair_MutS_clamp"/>
</dbReference>
<dbReference type="SUPFAM" id="SSF53150">
    <property type="entry name" value="DNA repair protein MutS, domain II"/>
    <property type="match status" value="1"/>
</dbReference>
<dbReference type="FunFam" id="3.40.50.300:FF:000870">
    <property type="entry name" value="MutS protein homolog 4"/>
    <property type="match status" value="1"/>
</dbReference>
<evidence type="ECO:0000256" key="6">
    <source>
        <dbReference type="ARBA" id="ARBA00023204"/>
    </source>
</evidence>
<dbReference type="InterPro" id="IPR036678">
    <property type="entry name" value="MutS_con_dom_sf"/>
</dbReference>
<dbReference type="InterPro" id="IPR027417">
    <property type="entry name" value="P-loop_NTPase"/>
</dbReference>
<dbReference type="SUPFAM" id="SSF55271">
    <property type="entry name" value="DNA repair protein MutS, domain I"/>
    <property type="match status" value="1"/>
</dbReference>
<dbReference type="GO" id="GO:0006298">
    <property type="term" value="P:mismatch repair"/>
    <property type="evidence" value="ECO:0007669"/>
    <property type="project" value="InterPro"/>
</dbReference>
<reference evidence="8" key="1">
    <citation type="submission" date="2018-05" db="EMBL/GenBank/DDBJ databases">
        <authorList>
            <person name="Lanie J.A."/>
            <person name="Ng W.-L."/>
            <person name="Kazmierczak K.M."/>
            <person name="Andrzejewski T.M."/>
            <person name="Davidsen T.M."/>
            <person name="Wayne K.J."/>
            <person name="Tettelin H."/>
            <person name="Glass J.I."/>
            <person name="Rusch D."/>
            <person name="Podicherti R."/>
            <person name="Tsui H.-C.T."/>
            <person name="Winkler M.E."/>
        </authorList>
    </citation>
    <scope>NUCLEOTIDE SEQUENCE</scope>
</reference>
<evidence type="ECO:0000313" key="8">
    <source>
        <dbReference type="EMBL" id="SVA86161.1"/>
    </source>
</evidence>
<dbReference type="FunFam" id="3.40.1170.10:FF:000001">
    <property type="entry name" value="DNA mismatch repair protein MutS"/>
    <property type="match status" value="1"/>
</dbReference>